<feature type="binding site" evidence="10">
    <location>
        <begin position="160"/>
        <end position="165"/>
    </location>
    <ligand>
        <name>sn-glycerol 1-phosphate</name>
        <dbReference type="ChEBI" id="CHEBI:57685"/>
    </ligand>
</feature>
<evidence type="ECO:0000256" key="7">
    <source>
        <dbReference type="ARBA" id="ARBA00023264"/>
    </source>
</evidence>
<comment type="caution">
    <text evidence="10">Lacks conserved residue(s) required for the propagation of feature annotation.</text>
</comment>
<evidence type="ECO:0000256" key="2">
    <source>
        <dbReference type="ARBA" id="ARBA00022679"/>
    </source>
</evidence>
<dbReference type="GO" id="GO:0046474">
    <property type="term" value="P:glycerophospholipid biosynthetic process"/>
    <property type="evidence" value="ECO:0007669"/>
    <property type="project" value="UniProtKB-UniRule"/>
</dbReference>
<keyword evidence="2 10" id="KW-0808">Transferase</keyword>
<keyword evidence="5 10" id="KW-0443">Lipid metabolism</keyword>
<organism evidence="11 12">
    <name type="scientific">Tetzosporium hominis</name>
    <dbReference type="NCBI Taxonomy" id="2020506"/>
    <lineage>
        <taxon>Bacteria</taxon>
        <taxon>Bacillati</taxon>
        <taxon>Bacillota</taxon>
        <taxon>Bacilli</taxon>
        <taxon>Bacillales</taxon>
        <taxon>Caryophanaceae</taxon>
        <taxon>Tetzosporium</taxon>
    </lineage>
</organism>
<dbReference type="InterPro" id="IPR038597">
    <property type="entry name" value="GGGP/HepGP_synthase_sf"/>
</dbReference>
<dbReference type="Proteomes" id="UP000217065">
    <property type="component" value="Unassembled WGS sequence"/>
</dbReference>
<accession>A0A264VZK0</accession>
<gene>
    <name evidence="10" type="primary">pcrB</name>
    <name evidence="11" type="ORF">CF394_14810</name>
</gene>
<keyword evidence="7 10" id="KW-1208">Phospholipid metabolism</keyword>
<dbReference type="UniPathway" id="UPA00940"/>
<feature type="binding site" evidence="10">
    <location>
        <begin position="210"/>
        <end position="211"/>
    </location>
    <ligand>
        <name>sn-glycerol 1-phosphate</name>
        <dbReference type="ChEBI" id="CHEBI:57685"/>
    </ligand>
</feature>
<dbReference type="HAMAP" id="MF_00112">
    <property type="entry name" value="GGGP_HepGP_synthase"/>
    <property type="match status" value="1"/>
</dbReference>
<evidence type="ECO:0000256" key="3">
    <source>
        <dbReference type="ARBA" id="ARBA00022723"/>
    </source>
</evidence>
<dbReference type="FunFam" id="3.20.20.390:FF:000001">
    <property type="entry name" value="Heptaprenylglyceryl phosphate synthase"/>
    <property type="match status" value="1"/>
</dbReference>
<feature type="binding site" evidence="10">
    <location>
        <position position="190"/>
    </location>
    <ligand>
        <name>sn-glycerol 1-phosphate</name>
        <dbReference type="ChEBI" id="CHEBI:57685"/>
    </ligand>
</feature>
<comment type="cofactor">
    <cofactor evidence="10">
        <name>Mg(2+)</name>
        <dbReference type="ChEBI" id="CHEBI:18420"/>
    </cofactor>
</comment>
<evidence type="ECO:0000256" key="5">
    <source>
        <dbReference type="ARBA" id="ARBA00023098"/>
    </source>
</evidence>
<keyword evidence="1 10" id="KW-0444">Lipid biosynthesis</keyword>
<reference evidence="11 12" key="1">
    <citation type="submission" date="2017-07" db="EMBL/GenBank/DDBJ databases">
        <title>Tetzosporium hominis gen.nov. sp.nov.</title>
        <authorList>
            <person name="Tetz G."/>
            <person name="Tetz V."/>
        </authorList>
    </citation>
    <scope>NUCLEOTIDE SEQUENCE [LARGE SCALE GENOMIC DNA]</scope>
    <source>
        <strain evidence="11 12">VT-49</strain>
    </source>
</reference>
<dbReference type="CDD" id="cd02812">
    <property type="entry name" value="PcrB_like"/>
    <property type="match status" value="1"/>
</dbReference>
<sequence>MLTNYTEWQHVFKLDPAKTLTDEQLEQICESGTDALIVGGSDNIELDDVLDLLMKIRRYALPVCLELSTLDMITPGFDYYLIPSVLNSPDTKWVKDFHHQALVEHGDFMNWEEVFMEGYCVLNADAKVAHVTQAKTDLSKDDVIAYARMAEHLFRLPIFYLEYSGTYGDPQVVEASKDVLHNTRLFYGGGIETPEQATEMARHADTIVVGNSLYTNLKQALATVKAVKSLYAQEEL</sequence>
<comment type="pathway">
    <text evidence="10">Membrane lipid metabolism; glycerophospholipid metabolism.</text>
</comment>
<dbReference type="AlphaFoldDB" id="A0A264VZK0"/>
<dbReference type="PANTHER" id="PTHR40029:SF2">
    <property type="entry name" value="HEPTAPRENYLGLYCERYL PHOSPHATE SYNTHASE"/>
    <property type="match status" value="1"/>
</dbReference>
<keyword evidence="6 10" id="KW-0594">Phospholipid biosynthesis</keyword>
<dbReference type="RefSeq" id="WP_094944660.1">
    <property type="nucleotide sequence ID" value="NZ_NOKQ01000348.1"/>
</dbReference>
<protein>
    <recommendedName>
        <fullName evidence="9 10">Heptaprenylglyceryl phosphate synthase</fullName>
        <shortName evidence="10">HepGP synthase</shortName>
        <ecNumber evidence="9 10">2.5.1.n9</ecNumber>
    </recommendedName>
    <alternativeName>
        <fullName evidence="10">Glycerol-1-phosphate heptaprenyltransferase</fullName>
    </alternativeName>
</protein>
<dbReference type="InterPro" id="IPR039074">
    <property type="entry name" value="GGGP/HepGP_synthase_I"/>
</dbReference>
<dbReference type="EMBL" id="NOKQ01000348">
    <property type="protein sequence ID" value="OZS76744.1"/>
    <property type="molecule type" value="Genomic_DNA"/>
</dbReference>
<comment type="catalytic activity">
    <reaction evidence="8 10">
        <text>sn-glycerol 1-phosphate + all-trans-heptaprenyl diphosphate = 3-heptaprenyl-sn-glycero-1-phosphate + diphosphate</text>
        <dbReference type="Rhea" id="RHEA:33495"/>
        <dbReference type="ChEBI" id="CHEBI:33019"/>
        <dbReference type="ChEBI" id="CHEBI:57685"/>
        <dbReference type="ChEBI" id="CHEBI:58206"/>
        <dbReference type="ChEBI" id="CHEBI:64781"/>
        <dbReference type="EC" id="2.5.1.n9"/>
    </reaction>
</comment>
<keyword evidence="12" id="KW-1185">Reference proteome</keyword>
<dbReference type="NCBIfam" id="NF003197">
    <property type="entry name" value="PRK04169.1-1"/>
    <property type="match status" value="1"/>
</dbReference>
<dbReference type="PANTHER" id="PTHR40029">
    <property type="match status" value="1"/>
</dbReference>
<comment type="function">
    <text evidence="10">Prenyltransferase that catalyzes in vivo the transfer of the heptaprenyl moiety of heptaprenyl pyrophosphate (HepPP; 35 carbon atoms) to the C3 hydroxyl of sn-glycerol-1-phosphate (G1P), producing heptaprenylglyceryl phosphate (HepGP). This reaction is an ether-bond-formation step in the biosynthesis of archaea-type G1P-based membrane lipids found in Bacillales.</text>
</comment>
<comment type="similarity">
    <text evidence="10">Belongs to the GGGP/HepGP synthase family. Group I subfamily.</text>
</comment>
<dbReference type="NCBIfam" id="NF003199">
    <property type="entry name" value="PRK04169.1-3"/>
    <property type="match status" value="1"/>
</dbReference>
<dbReference type="OrthoDB" id="2381757at2"/>
<evidence type="ECO:0000256" key="8">
    <source>
        <dbReference type="ARBA" id="ARBA00048318"/>
    </source>
</evidence>
<dbReference type="NCBIfam" id="TIGR01768">
    <property type="entry name" value="GGGP-family"/>
    <property type="match status" value="1"/>
</dbReference>
<dbReference type="GO" id="GO:0000287">
    <property type="term" value="F:magnesium ion binding"/>
    <property type="evidence" value="ECO:0007669"/>
    <property type="project" value="UniProtKB-UniRule"/>
</dbReference>
<evidence type="ECO:0000256" key="6">
    <source>
        <dbReference type="ARBA" id="ARBA00023209"/>
    </source>
</evidence>
<evidence type="ECO:0000256" key="10">
    <source>
        <dbReference type="HAMAP-Rule" id="MF_00112"/>
    </source>
</evidence>
<dbReference type="Pfam" id="PF01884">
    <property type="entry name" value="PcrB"/>
    <property type="match status" value="1"/>
</dbReference>
<dbReference type="EC" id="2.5.1.n9" evidence="9 10"/>
<evidence type="ECO:0000313" key="12">
    <source>
        <dbReference type="Proteomes" id="UP000217065"/>
    </source>
</evidence>
<evidence type="ECO:0000256" key="9">
    <source>
        <dbReference type="ARBA" id="ARBA00066888"/>
    </source>
</evidence>
<keyword evidence="4 10" id="KW-0460">Magnesium</keyword>
<dbReference type="GO" id="GO:0120536">
    <property type="term" value="F:heptaprenylglyceryl phosphate synthase activity"/>
    <property type="evidence" value="ECO:0007669"/>
    <property type="project" value="UniProtKB-ARBA"/>
</dbReference>
<evidence type="ECO:0000313" key="11">
    <source>
        <dbReference type="EMBL" id="OZS76744.1"/>
    </source>
</evidence>
<proteinExistence type="inferred from homology"/>
<name>A0A264VZK0_9BACL</name>
<dbReference type="SUPFAM" id="SSF51395">
    <property type="entry name" value="FMN-linked oxidoreductases"/>
    <property type="match status" value="1"/>
</dbReference>
<evidence type="ECO:0000256" key="4">
    <source>
        <dbReference type="ARBA" id="ARBA00022842"/>
    </source>
</evidence>
<dbReference type="Gene3D" id="3.20.20.390">
    <property type="entry name" value="FMN-linked oxidoreductases"/>
    <property type="match status" value="1"/>
</dbReference>
<feature type="binding site" evidence="10">
    <location>
        <position position="41"/>
    </location>
    <ligand>
        <name>Mg(2+)</name>
        <dbReference type="ChEBI" id="CHEBI:18420"/>
    </ligand>
</feature>
<comment type="caution">
    <text evidence="11">The sequence shown here is derived from an EMBL/GenBank/DDBJ whole genome shotgun (WGS) entry which is preliminary data.</text>
</comment>
<keyword evidence="3 10" id="KW-0479">Metal-binding</keyword>
<feature type="binding site" evidence="10">
    <location>
        <position position="15"/>
    </location>
    <ligand>
        <name>Mg(2+)</name>
        <dbReference type="ChEBI" id="CHEBI:18420"/>
    </ligand>
</feature>
<evidence type="ECO:0000256" key="1">
    <source>
        <dbReference type="ARBA" id="ARBA00022516"/>
    </source>
</evidence>
<comment type="subunit">
    <text evidence="10">Homodimer.</text>
</comment>
<dbReference type="InterPro" id="IPR008205">
    <property type="entry name" value="GGGP_HepGP_synthase"/>
</dbReference>
<feature type="binding site" evidence="10">
    <location>
        <position position="13"/>
    </location>
    <ligand>
        <name>sn-glycerol 1-phosphate</name>
        <dbReference type="ChEBI" id="CHEBI:57685"/>
    </ligand>
</feature>